<dbReference type="PROSITE" id="PS51171">
    <property type="entry name" value="PREPHENATE_DEHYDR_3"/>
    <property type="match status" value="1"/>
</dbReference>
<dbReference type="AlphaFoldDB" id="A0AAW7R2U1"/>
<dbReference type="PROSITE" id="PS51671">
    <property type="entry name" value="ACT"/>
    <property type="match status" value="1"/>
</dbReference>
<dbReference type="Proteomes" id="UP001169492">
    <property type="component" value="Unassembled WGS sequence"/>
</dbReference>
<evidence type="ECO:0000259" key="9">
    <source>
        <dbReference type="PROSITE" id="PS51671"/>
    </source>
</evidence>
<accession>A0AAW7R2U1</accession>
<protein>
    <recommendedName>
        <fullName evidence="2">prephenate dehydratase</fullName>
        <ecNumber evidence="2">4.2.1.51</ecNumber>
    </recommendedName>
</protein>
<evidence type="ECO:0000256" key="5">
    <source>
        <dbReference type="ARBA" id="ARBA00023222"/>
    </source>
</evidence>
<evidence type="ECO:0000256" key="4">
    <source>
        <dbReference type="ARBA" id="ARBA00023141"/>
    </source>
</evidence>
<dbReference type="CDD" id="cd04905">
    <property type="entry name" value="ACT_CM-PDT"/>
    <property type="match status" value="1"/>
</dbReference>
<feature type="domain" description="ACT" evidence="9">
    <location>
        <begin position="196"/>
        <end position="272"/>
    </location>
</feature>
<feature type="domain" description="Prephenate dehydratase" evidence="8">
    <location>
        <begin position="6"/>
        <end position="178"/>
    </location>
</feature>
<dbReference type="InterPro" id="IPR045865">
    <property type="entry name" value="ACT-like_dom_sf"/>
</dbReference>
<dbReference type="EC" id="4.2.1.51" evidence="2"/>
<evidence type="ECO:0000256" key="6">
    <source>
        <dbReference type="ARBA" id="ARBA00023239"/>
    </source>
</evidence>
<dbReference type="InterPro" id="IPR001086">
    <property type="entry name" value="Preph_deHydtase"/>
</dbReference>
<dbReference type="Pfam" id="PF01842">
    <property type="entry name" value="ACT"/>
    <property type="match status" value="1"/>
</dbReference>
<dbReference type="SUPFAM" id="SSF55021">
    <property type="entry name" value="ACT-like"/>
    <property type="match status" value="1"/>
</dbReference>
<reference evidence="12 13" key="1">
    <citation type="submission" date="2021-03" db="EMBL/GenBank/DDBJ databases">
        <title>Pseudidiomarina terrestris, a new bacterium isolated from saline soil.</title>
        <authorList>
            <person name="Galisteo C."/>
            <person name="De La Haba R."/>
            <person name="Sanchez-Porro C."/>
            <person name="Ventosa A."/>
        </authorList>
    </citation>
    <scope>NUCLEOTIDE SEQUENCE [LARGE SCALE GENOMIC DNA]</scope>
    <source>
        <strain evidence="10 13">1APP75-32.1</strain>
        <strain evidence="12">1APR75-15</strain>
        <strain evidence="11">1ASR75-15</strain>
    </source>
</reference>
<comment type="catalytic activity">
    <reaction evidence="7">
        <text>prephenate + H(+) = 3-phenylpyruvate + CO2 + H2O</text>
        <dbReference type="Rhea" id="RHEA:21648"/>
        <dbReference type="ChEBI" id="CHEBI:15377"/>
        <dbReference type="ChEBI" id="CHEBI:15378"/>
        <dbReference type="ChEBI" id="CHEBI:16526"/>
        <dbReference type="ChEBI" id="CHEBI:18005"/>
        <dbReference type="ChEBI" id="CHEBI:29934"/>
        <dbReference type="EC" id="4.2.1.51"/>
    </reaction>
</comment>
<comment type="pathway">
    <text evidence="1">Amino-acid biosynthesis; L-phenylalanine biosynthesis; phenylpyruvate from prephenate: step 1/1.</text>
</comment>
<evidence type="ECO:0000256" key="1">
    <source>
        <dbReference type="ARBA" id="ARBA00004741"/>
    </source>
</evidence>
<dbReference type="SUPFAM" id="SSF53850">
    <property type="entry name" value="Periplasmic binding protein-like II"/>
    <property type="match status" value="1"/>
</dbReference>
<dbReference type="EMBL" id="JAGGJC010000006">
    <property type="protein sequence ID" value="MDN7130503.1"/>
    <property type="molecule type" value="Genomic_DNA"/>
</dbReference>
<evidence type="ECO:0000256" key="7">
    <source>
        <dbReference type="ARBA" id="ARBA00047848"/>
    </source>
</evidence>
<dbReference type="PANTHER" id="PTHR21022">
    <property type="entry name" value="PREPHENATE DEHYDRATASE P PROTEIN"/>
    <property type="match status" value="1"/>
</dbReference>
<keyword evidence="4" id="KW-0057">Aromatic amino acid biosynthesis</keyword>
<dbReference type="GO" id="GO:0009094">
    <property type="term" value="P:L-phenylalanine biosynthetic process"/>
    <property type="evidence" value="ECO:0007669"/>
    <property type="project" value="UniProtKB-KW"/>
</dbReference>
<evidence type="ECO:0000256" key="3">
    <source>
        <dbReference type="ARBA" id="ARBA00022605"/>
    </source>
</evidence>
<sequence length="277" mass="30691">MKTAARIATLGPAGTFSELAALEYAQQLPNYTLQYYPALGRVLKALPDDADIAVVPIENIVEGMVSPVIDTFVKRPLEIIDELSIPVRFSLVANHDMPTKIYAQFVAQGQCSECLSRYNVPIMNTASNSESLQLLEQSREPAAAVVPEHCLGEHSFVHVEHDITDYAHNETRFVAVRMPGLQESLRQPQVTYKTSLLIIDDTDHPGLLVEHLQVFAAYRVNLTSLVSRPTGQKFGQYHFYIECEGHRDDSAIRAALTLIQLRNKVMVLGSYPDAGAA</sequence>
<dbReference type="Gene3D" id="3.40.190.10">
    <property type="entry name" value="Periplasmic binding protein-like II"/>
    <property type="match status" value="2"/>
</dbReference>
<evidence type="ECO:0000256" key="2">
    <source>
        <dbReference type="ARBA" id="ARBA00013147"/>
    </source>
</evidence>
<keyword evidence="5" id="KW-0584">Phenylalanine biosynthesis</keyword>
<dbReference type="Gene3D" id="3.30.70.260">
    <property type="match status" value="1"/>
</dbReference>
<evidence type="ECO:0000259" key="8">
    <source>
        <dbReference type="PROSITE" id="PS51171"/>
    </source>
</evidence>
<keyword evidence="12" id="KW-1185">Reference proteome</keyword>
<evidence type="ECO:0000313" key="11">
    <source>
        <dbReference type="EMBL" id="MDN7130503.1"/>
    </source>
</evidence>
<comment type="caution">
    <text evidence="10">The sequence shown here is derived from an EMBL/GenBank/DDBJ whole genome shotgun (WGS) entry which is preliminary data.</text>
</comment>
<organism evidence="10 13">
    <name type="scientific">Pseudidiomarina terrestris</name>
    <dbReference type="NCBI Taxonomy" id="2820060"/>
    <lineage>
        <taxon>Bacteria</taxon>
        <taxon>Pseudomonadati</taxon>
        <taxon>Pseudomonadota</taxon>
        <taxon>Gammaproteobacteria</taxon>
        <taxon>Alteromonadales</taxon>
        <taxon>Idiomarinaceae</taxon>
        <taxon>Pseudidiomarina</taxon>
    </lineage>
</organism>
<dbReference type="EMBL" id="JAGGJB010000007">
    <property type="protein sequence ID" value="MDN7125633.1"/>
    <property type="molecule type" value="Genomic_DNA"/>
</dbReference>
<evidence type="ECO:0000313" key="10">
    <source>
        <dbReference type="EMBL" id="MDN7125633.1"/>
    </source>
</evidence>
<dbReference type="Pfam" id="PF00800">
    <property type="entry name" value="PDT"/>
    <property type="match status" value="1"/>
</dbReference>
<dbReference type="GO" id="GO:0004664">
    <property type="term" value="F:prephenate dehydratase activity"/>
    <property type="evidence" value="ECO:0007669"/>
    <property type="project" value="UniProtKB-EC"/>
</dbReference>
<dbReference type="PANTHER" id="PTHR21022:SF19">
    <property type="entry name" value="PREPHENATE DEHYDRATASE-RELATED"/>
    <property type="match status" value="1"/>
</dbReference>
<dbReference type="GO" id="GO:0005737">
    <property type="term" value="C:cytoplasm"/>
    <property type="evidence" value="ECO:0007669"/>
    <property type="project" value="TreeGrafter"/>
</dbReference>
<keyword evidence="3" id="KW-0028">Amino-acid biosynthesis</keyword>
<evidence type="ECO:0000313" key="12">
    <source>
        <dbReference type="Proteomes" id="UP001169491"/>
    </source>
</evidence>
<dbReference type="RefSeq" id="WP_301719217.1">
    <property type="nucleotide sequence ID" value="NZ_JAGGJB010000007.1"/>
</dbReference>
<keyword evidence="6" id="KW-0456">Lyase</keyword>
<name>A0AAW7R2U1_9GAMM</name>
<dbReference type="InterPro" id="IPR002912">
    <property type="entry name" value="ACT_dom"/>
</dbReference>
<proteinExistence type="predicted"/>
<gene>
    <name evidence="10" type="ORF">J6I90_12140</name>
    <name evidence="11" type="ORF">J6I92_11535</name>
</gene>
<evidence type="ECO:0000313" key="13">
    <source>
        <dbReference type="Proteomes" id="UP001169492"/>
    </source>
</evidence>
<dbReference type="Proteomes" id="UP001169491">
    <property type="component" value="Unassembled WGS sequence"/>
</dbReference>